<dbReference type="AlphaFoldDB" id="A0A084GXT1"/>
<dbReference type="HAMAP" id="MF_01185">
    <property type="entry name" value="FliW"/>
    <property type="match status" value="1"/>
</dbReference>
<dbReference type="NCBIfam" id="NF009793">
    <property type="entry name" value="PRK13285.1-1"/>
    <property type="match status" value="1"/>
</dbReference>
<keyword evidence="1 4" id="KW-0963">Cytoplasm</keyword>
<keyword evidence="4" id="KW-0143">Chaperone</keyword>
<proteinExistence type="inferred from homology"/>
<dbReference type="GO" id="GO:0006417">
    <property type="term" value="P:regulation of translation"/>
    <property type="evidence" value="ECO:0007669"/>
    <property type="project" value="UniProtKB-KW"/>
</dbReference>
<keyword evidence="6" id="KW-1185">Reference proteome</keyword>
<evidence type="ECO:0000313" key="6">
    <source>
        <dbReference type="Proteomes" id="UP000028549"/>
    </source>
</evidence>
<organism evidence="5 6">
    <name type="scientific">Metabacillus indicus</name>
    <name type="common">Bacillus indicus</name>
    <dbReference type="NCBI Taxonomy" id="246786"/>
    <lineage>
        <taxon>Bacteria</taxon>
        <taxon>Bacillati</taxon>
        <taxon>Bacillota</taxon>
        <taxon>Bacilli</taxon>
        <taxon>Bacillales</taxon>
        <taxon>Bacillaceae</taxon>
        <taxon>Metabacillus</taxon>
    </lineage>
</organism>
<protein>
    <recommendedName>
        <fullName evidence="4">Flagellar assembly factor FliW</fullName>
    </recommendedName>
</protein>
<dbReference type="PANTHER" id="PTHR39190:SF1">
    <property type="entry name" value="FLAGELLAR ASSEMBLY FACTOR FLIW"/>
    <property type="match status" value="1"/>
</dbReference>
<dbReference type="GO" id="GO:0005737">
    <property type="term" value="C:cytoplasm"/>
    <property type="evidence" value="ECO:0007669"/>
    <property type="project" value="UniProtKB-SubCell"/>
</dbReference>
<keyword evidence="2 4" id="KW-1005">Bacterial flagellum biogenesis</keyword>
<keyword evidence="5" id="KW-0966">Cell projection</keyword>
<dbReference type="Gene3D" id="2.30.290.10">
    <property type="entry name" value="BH3618-like"/>
    <property type="match status" value="1"/>
</dbReference>
<dbReference type="Proteomes" id="UP000028549">
    <property type="component" value="Unassembled WGS sequence"/>
</dbReference>
<keyword evidence="5" id="KW-0282">Flagellum</keyword>
<dbReference type="OrthoDB" id="9801235at2"/>
<dbReference type="RefSeq" id="WP_029566973.1">
    <property type="nucleotide sequence ID" value="NZ_JNVC02000005.1"/>
</dbReference>
<dbReference type="GO" id="GO:0044780">
    <property type="term" value="P:bacterial-type flagellum assembly"/>
    <property type="evidence" value="ECO:0007669"/>
    <property type="project" value="UniProtKB-UniRule"/>
</dbReference>
<gene>
    <name evidence="4" type="primary">fliW</name>
    <name evidence="5" type="ORF">GS18_0213765</name>
</gene>
<keyword evidence="5" id="KW-0969">Cilium</keyword>
<evidence type="ECO:0000256" key="2">
    <source>
        <dbReference type="ARBA" id="ARBA00022795"/>
    </source>
</evidence>
<dbReference type="Pfam" id="PF02623">
    <property type="entry name" value="FliW"/>
    <property type="match status" value="1"/>
</dbReference>
<dbReference type="SUPFAM" id="SSF141457">
    <property type="entry name" value="BH3618-like"/>
    <property type="match status" value="1"/>
</dbReference>
<reference evidence="5 6" key="1">
    <citation type="journal article" date="2005" name="Int. J. Syst. Evol. Microbiol.">
        <title>Bacillus cibi sp. nov., isolated from jeotgal, a traditional Korean fermented seafood.</title>
        <authorList>
            <person name="Yoon J.H."/>
            <person name="Lee C.H."/>
            <person name="Oh T.K."/>
        </authorList>
    </citation>
    <scope>NUCLEOTIDE SEQUENCE [LARGE SCALE GENOMIC DNA]</scope>
    <source>
        <strain evidence="5 6">DSM 16189</strain>
    </source>
</reference>
<evidence type="ECO:0000256" key="4">
    <source>
        <dbReference type="HAMAP-Rule" id="MF_01185"/>
    </source>
</evidence>
<comment type="function">
    <text evidence="4">Acts as an anti-CsrA protein, binds CsrA and prevents it from repressing translation of its target genes, one of which is flagellin. Binds to flagellin and participates in the assembly of the flagellum.</text>
</comment>
<keyword evidence="3 4" id="KW-0810">Translation regulation</keyword>
<dbReference type="PANTHER" id="PTHR39190">
    <property type="entry name" value="FLAGELLAR ASSEMBLY FACTOR FLIW"/>
    <property type="match status" value="1"/>
</dbReference>
<comment type="subunit">
    <text evidence="4">Interacts with translational regulator CsrA and flagellin(s).</text>
</comment>
<dbReference type="EMBL" id="JNVC02000005">
    <property type="protein sequence ID" value="KEZ52143.1"/>
    <property type="molecule type" value="Genomic_DNA"/>
</dbReference>
<name>A0A084GXT1_METID</name>
<evidence type="ECO:0000256" key="1">
    <source>
        <dbReference type="ARBA" id="ARBA00022490"/>
    </source>
</evidence>
<evidence type="ECO:0000256" key="3">
    <source>
        <dbReference type="ARBA" id="ARBA00022845"/>
    </source>
</evidence>
<comment type="subcellular location">
    <subcellularLocation>
        <location evidence="4">Cytoplasm</location>
    </subcellularLocation>
</comment>
<dbReference type="InterPro" id="IPR024046">
    <property type="entry name" value="Flagellar_assmbl_FliW_dom_sf"/>
</dbReference>
<dbReference type="STRING" id="246786.GS18_0213765"/>
<dbReference type="InterPro" id="IPR003775">
    <property type="entry name" value="Flagellar_assembly_factor_FliW"/>
</dbReference>
<comment type="similarity">
    <text evidence="4">Belongs to the FliW family.</text>
</comment>
<comment type="caution">
    <text evidence="5">The sequence shown here is derived from an EMBL/GenBank/DDBJ whole genome shotgun (WGS) entry which is preliminary data.</text>
</comment>
<sequence>MVIETKYHGTVDFDEAEKLTFEQGMPGFLEEKSFTLLPLEEDSSFFILQSVQSPSTAFVVTSPFFFFKDYELEIDEASKEALFIEDEKDVEVYVILTVTDPFNASTANLQGPVIINRKQKTGKQLILSGTDYITKHRLWEEA</sequence>
<evidence type="ECO:0000313" key="5">
    <source>
        <dbReference type="EMBL" id="KEZ52143.1"/>
    </source>
</evidence>
<accession>A0A084GXT1</accession>